<sequence length="188" mass="20543">MRAALALLDELGADGVSIRGIADRLGVRMNTVLWHAKTKARLLELMADAIVADVSLDGLPDHWRDRARELAHRYRRALLAHRDGARVVAGTYAAEPATLGLAEALVDALSRGGCPDREAVWTCWSIVYFVLGLVQEEQAAPHAAGDRFAALVAEGDYPALRRVLPHLRDTSFDERFEFGLGMVLDGCV</sequence>
<dbReference type="GO" id="GO:0046677">
    <property type="term" value="P:response to antibiotic"/>
    <property type="evidence" value="ECO:0007669"/>
    <property type="project" value="InterPro"/>
</dbReference>
<evidence type="ECO:0000256" key="5">
    <source>
        <dbReference type="PROSITE-ProRule" id="PRU00335"/>
    </source>
</evidence>
<dbReference type="Proteomes" id="UP000282084">
    <property type="component" value="Unassembled WGS sequence"/>
</dbReference>
<dbReference type="InterPro" id="IPR004111">
    <property type="entry name" value="Repressor_TetR_C"/>
</dbReference>
<evidence type="ECO:0000256" key="2">
    <source>
        <dbReference type="ARBA" id="ARBA00023015"/>
    </source>
</evidence>
<dbReference type="InterPro" id="IPR036271">
    <property type="entry name" value="Tet_transcr_reg_TetR-rel_C_sf"/>
</dbReference>
<protein>
    <submittedName>
        <fullName evidence="7">TetR family transcriptional regulator</fullName>
    </submittedName>
</protein>
<dbReference type="GO" id="GO:0000976">
    <property type="term" value="F:transcription cis-regulatory region binding"/>
    <property type="evidence" value="ECO:0007669"/>
    <property type="project" value="TreeGrafter"/>
</dbReference>
<dbReference type="InterPro" id="IPR001647">
    <property type="entry name" value="HTH_TetR"/>
</dbReference>
<dbReference type="AlphaFoldDB" id="A0A495VWT6"/>
<dbReference type="SUPFAM" id="SSF46689">
    <property type="entry name" value="Homeodomain-like"/>
    <property type="match status" value="1"/>
</dbReference>
<dbReference type="Pfam" id="PF02909">
    <property type="entry name" value="TetR_C_1"/>
    <property type="match status" value="1"/>
</dbReference>
<evidence type="ECO:0000256" key="3">
    <source>
        <dbReference type="ARBA" id="ARBA00023125"/>
    </source>
</evidence>
<evidence type="ECO:0000256" key="1">
    <source>
        <dbReference type="ARBA" id="ARBA00022491"/>
    </source>
</evidence>
<dbReference type="Gene3D" id="1.10.357.10">
    <property type="entry name" value="Tetracycline Repressor, domain 2"/>
    <property type="match status" value="1"/>
</dbReference>
<dbReference type="InterPro" id="IPR003012">
    <property type="entry name" value="Tet_transcr_reg_TetR"/>
</dbReference>
<dbReference type="Gene3D" id="1.10.10.60">
    <property type="entry name" value="Homeodomain-like"/>
    <property type="match status" value="1"/>
</dbReference>
<name>A0A495VWT6_9PSEU</name>
<evidence type="ECO:0000313" key="8">
    <source>
        <dbReference type="Proteomes" id="UP000282084"/>
    </source>
</evidence>
<dbReference type="GO" id="GO:0045892">
    <property type="term" value="P:negative regulation of DNA-templated transcription"/>
    <property type="evidence" value="ECO:0007669"/>
    <property type="project" value="InterPro"/>
</dbReference>
<dbReference type="EMBL" id="RBXO01000001">
    <property type="protein sequence ID" value="RKT53766.1"/>
    <property type="molecule type" value="Genomic_DNA"/>
</dbReference>
<dbReference type="PANTHER" id="PTHR30055:SF151">
    <property type="entry name" value="TRANSCRIPTIONAL REGULATORY PROTEIN"/>
    <property type="match status" value="1"/>
</dbReference>
<evidence type="ECO:0000313" key="7">
    <source>
        <dbReference type="EMBL" id="RKT53766.1"/>
    </source>
</evidence>
<organism evidence="7 8">
    <name type="scientific">Saccharothrix australiensis</name>
    <dbReference type="NCBI Taxonomy" id="2072"/>
    <lineage>
        <taxon>Bacteria</taxon>
        <taxon>Bacillati</taxon>
        <taxon>Actinomycetota</taxon>
        <taxon>Actinomycetes</taxon>
        <taxon>Pseudonocardiales</taxon>
        <taxon>Pseudonocardiaceae</taxon>
        <taxon>Saccharothrix</taxon>
    </lineage>
</organism>
<dbReference type="GO" id="GO:0003700">
    <property type="term" value="F:DNA-binding transcription factor activity"/>
    <property type="evidence" value="ECO:0007669"/>
    <property type="project" value="TreeGrafter"/>
</dbReference>
<feature type="domain" description="HTH tetR-type" evidence="6">
    <location>
        <begin position="1"/>
        <end position="54"/>
    </location>
</feature>
<comment type="caution">
    <text evidence="7">The sequence shown here is derived from an EMBL/GenBank/DDBJ whole genome shotgun (WGS) entry which is preliminary data.</text>
</comment>
<evidence type="ECO:0000259" key="6">
    <source>
        <dbReference type="PROSITE" id="PS50977"/>
    </source>
</evidence>
<evidence type="ECO:0000256" key="4">
    <source>
        <dbReference type="ARBA" id="ARBA00023163"/>
    </source>
</evidence>
<dbReference type="PRINTS" id="PR00400">
    <property type="entry name" value="TETREPRESSOR"/>
</dbReference>
<keyword evidence="2" id="KW-0805">Transcription regulation</keyword>
<feature type="DNA-binding region" description="H-T-H motif" evidence="5">
    <location>
        <begin position="17"/>
        <end position="36"/>
    </location>
</feature>
<reference evidence="7 8" key="1">
    <citation type="submission" date="2018-10" db="EMBL/GenBank/DDBJ databases">
        <title>Sequencing the genomes of 1000 actinobacteria strains.</title>
        <authorList>
            <person name="Klenk H.-P."/>
        </authorList>
    </citation>
    <scope>NUCLEOTIDE SEQUENCE [LARGE SCALE GENOMIC DNA]</scope>
    <source>
        <strain evidence="7 8">DSM 43800</strain>
    </source>
</reference>
<dbReference type="InterPro" id="IPR050109">
    <property type="entry name" value="HTH-type_TetR-like_transc_reg"/>
</dbReference>
<proteinExistence type="predicted"/>
<gene>
    <name evidence="7" type="ORF">C8E97_2345</name>
</gene>
<dbReference type="InterPro" id="IPR009057">
    <property type="entry name" value="Homeodomain-like_sf"/>
</dbReference>
<dbReference type="PROSITE" id="PS50977">
    <property type="entry name" value="HTH_TETR_2"/>
    <property type="match status" value="1"/>
</dbReference>
<accession>A0A495VWT6</accession>
<keyword evidence="8" id="KW-1185">Reference proteome</keyword>
<keyword evidence="1" id="KW-0678">Repressor</keyword>
<keyword evidence="3 5" id="KW-0238">DNA-binding</keyword>
<dbReference type="Pfam" id="PF00440">
    <property type="entry name" value="TetR_N"/>
    <property type="match status" value="1"/>
</dbReference>
<dbReference type="PANTHER" id="PTHR30055">
    <property type="entry name" value="HTH-TYPE TRANSCRIPTIONAL REGULATOR RUTR"/>
    <property type="match status" value="1"/>
</dbReference>
<keyword evidence="4" id="KW-0804">Transcription</keyword>
<dbReference type="SUPFAM" id="SSF48498">
    <property type="entry name" value="Tetracyclin repressor-like, C-terminal domain"/>
    <property type="match status" value="1"/>
</dbReference>